<dbReference type="EMBL" id="DSOV01000002">
    <property type="protein sequence ID" value="HEN40860.1"/>
    <property type="molecule type" value="Genomic_DNA"/>
</dbReference>
<protein>
    <submittedName>
        <fullName evidence="2">Alpha/beta hydrolase</fullName>
    </submittedName>
</protein>
<dbReference type="Pfam" id="PF12697">
    <property type="entry name" value="Abhydrolase_6"/>
    <property type="match status" value="1"/>
</dbReference>
<organism evidence="2">
    <name type="scientific">Geobacter metallireducens</name>
    <dbReference type="NCBI Taxonomy" id="28232"/>
    <lineage>
        <taxon>Bacteria</taxon>
        <taxon>Pseudomonadati</taxon>
        <taxon>Thermodesulfobacteriota</taxon>
        <taxon>Desulfuromonadia</taxon>
        <taxon>Geobacterales</taxon>
        <taxon>Geobacteraceae</taxon>
        <taxon>Geobacter</taxon>
    </lineage>
</organism>
<dbReference type="InterPro" id="IPR029058">
    <property type="entry name" value="AB_hydrolase_fold"/>
</dbReference>
<name>A0A831UAJ7_GEOME</name>
<evidence type="ECO:0000313" key="2">
    <source>
        <dbReference type="EMBL" id="HEN40860.1"/>
    </source>
</evidence>
<proteinExistence type="predicted"/>
<dbReference type="InterPro" id="IPR000073">
    <property type="entry name" value="AB_hydrolase_1"/>
</dbReference>
<keyword evidence="2" id="KW-0378">Hydrolase</keyword>
<dbReference type="Gene3D" id="3.40.50.1820">
    <property type="entry name" value="alpha/beta hydrolase"/>
    <property type="match status" value="1"/>
</dbReference>
<feature type="domain" description="AB hydrolase-1" evidence="1">
    <location>
        <begin position="7"/>
        <end position="120"/>
    </location>
</feature>
<comment type="caution">
    <text evidence="2">The sequence shown here is derived from an EMBL/GenBank/DDBJ whole genome shotgun (WGS) entry which is preliminary data.</text>
</comment>
<sequence length="170" mass="18353">MNRGLVIFSHGKESGPWGTKITALAAVAARRGFAAESIDYTDLADPEDRVLRLRERCAGKGAPLVLVGSSMGGYVAAAASRAVKPAGLFLMAPAVRLPGYAEQDPVPHAGKTYVVHGWHDEVIPLENVVRFARQNRARLFLVDGNHGLAGRLPFIEELFGLFLDSLYGQE</sequence>
<gene>
    <name evidence="2" type="ORF">ENQ87_00570</name>
</gene>
<dbReference type="AlphaFoldDB" id="A0A831UAJ7"/>
<reference evidence="2" key="1">
    <citation type="journal article" date="2020" name="mSystems">
        <title>Genome- and Community-Level Interaction Insights into Carbon Utilization and Element Cycling Functions of Hydrothermarchaeota in Hydrothermal Sediment.</title>
        <authorList>
            <person name="Zhou Z."/>
            <person name="Liu Y."/>
            <person name="Xu W."/>
            <person name="Pan J."/>
            <person name="Luo Z.H."/>
            <person name="Li M."/>
        </authorList>
    </citation>
    <scope>NUCLEOTIDE SEQUENCE [LARGE SCALE GENOMIC DNA]</scope>
    <source>
        <strain evidence="2">SpSt-349</strain>
    </source>
</reference>
<dbReference type="SUPFAM" id="SSF53474">
    <property type="entry name" value="alpha/beta-Hydrolases"/>
    <property type="match status" value="1"/>
</dbReference>
<accession>A0A831UAJ7</accession>
<dbReference type="GO" id="GO:0016787">
    <property type="term" value="F:hydrolase activity"/>
    <property type="evidence" value="ECO:0007669"/>
    <property type="project" value="UniProtKB-KW"/>
</dbReference>
<evidence type="ECO:0000259" key="1">
    <source>
        <dbReference type="Pfam" id="PF12697"/>
    </source>
</evidence>